<feature type="chain" id="PRO_5011907563" evidence="1">
    <location>
        <begin position="17"/>
        <end position="46"/>
    </location>
</feature>
<gene>
    <name evidence="3" type="ORF">ECANGB1_2714</name>
    <name evidence="2" type="ORF">ECANGB1_2728</name>
</gene>
<evidence type="ECO:0000313" key="3">
    <source>
        <dbReference type="EMBL" id="ORD93704.1"/>
    </source>
</evidence>
<keyword evidence="4" id="KW-1185">Reference proteome</keyword>
<protein>
    <submittedName>
        <fullName evidence="2">Uncharacterized protein</fullName>
    </submittedName>
</protein>
<dbReference type="VEuPathDB" id="MicrosporidiaDB:ECANGB1_2714"/>
<organism evidence="2 4">
    <name type="scientific">Enterospora canceri</name>
    <dbReference type="NCBI Taxonomy" id="1081671"/>
    <lineage>
        <taxon>Eukaryota</taxon>
        <taxon>Fungi</taxon>
        <taxon>Fungi incertae sedis</taxon>
        <taxon>Microsporidia</taxon>
        <taxon>Enterocytozoonidae</taxon>
        <taxon>Enterospora</taxon>
    </lineage>
</organism>
<dbReference type="EMBL" id="LWDP01000091">
    <property type="protein sequence ID" value="ORD93398.1"/>
    <property type="molecule type" value="Genomic_DNA"/>
</dbReference>
<sequence length="46" mass="5505">MVMLFAMILCINRNMAVSLFSGKYASYERNVCKEYQNNRKHRKQCN</sequence>
<feature type="signal peptide" evidence="1">
    <location>
        <begin position="1"/>
        <end position="16"/>
    </location>
</feature>
<evidence type="ECO:0000313" key="4">
    <source>
        <dbReference type="Proteomes" id="UP000192639"/>
    </source>
</evidence>
<name>A0A1Y1S4S4_9MICR</name>
<evidence type="ECO:0000256" key="1">
    <source>
        <dbReference type="SAM" id="SignalP"/>
    </source>
</evidence>
<keyword evidence="1" id="KW-0732">Signal</keyword>
<reference evidence="2 4" key="1">
    <citation type="journal article" date="2017" name="Environ. Microbiol.">
        <title>Decay of the glycolytic pathway and adaptation to intranuclear parasitism within Enterocytozoonidae microsporidia.</title>
        <authorList>
            <person name="Wiredu Boakye D."/>
            <person name="Jaroenlak P."/>
            <person name="Prachumwat A."/>
            <person name="Williams T.A."/>
            <person name="Bateman K.S."/>
            <person name="Itsathitphaisarn O."/>
            <person name="Sritunyalucksana K."/>
            <person name="Paszkiewicz K.H."/>
            <person name="Moore K.A."/>
            <person name="Stentiford G.D."/>
            <person name="Williams B.A."/>
        </authorList>
    </citation>
    <scope>NUCLEOTIDE SEQUENCE [LARGE SCALE GENOMIC DNA]</scope>
    <source>
        <strain evidence="2 4">GB1</strain>
    </source>
</reference>
<comment type="caution">
    <text evidence="2">The sequence shown here is derived from an EMBL/GenBank/DDBJ whole genome shotgun (WGS) entry which is preliminary data.</text>
</comment>
<evidence type="ECO:0000313" key="2">
    <source>
        <dbReference type="EMBL" id="ORD93398.1"/>
    </source>
</evidence>
<dbReference type="VEuPathDB" id="MicrosporidiaDB:ECANGB1_2728"/>
<dbReference type="AlphaFoldDB" id="A0A1Y1S4S4"/>
<accession>A0A1Y1S4S4</accession>
<dbReference type="EMBL" id="LWDP01000054">
    <property type="protein sequence ID" value="ORD93704.1"/>
    <property type="molecule type" value="Genomic_DNA"/>
</dbReference>
<dbReference type="Proteomes" id="UP000192639">
    <property type="component" value="Unassembled WGS sequence"/>
</dbReference>
<proteinExistence type="predicted"/>